<dbReference type="InterPro" id="IPR036638">
    <property type="entry name" value="HLH_DNA-bd_sf"/>
</dbReference>
<proteinExistence type="predicted"/>
<dbReference type="AlphaFoldDB" id="A0A819LE55"/>
<dbReference type="PROSITE" id="PS50888">
    <property type="entry name" value="BHLH"/>
    <property type="match status" value="1"/>
</dbReference>
<accession>A0A819LE55</accession>
<sequence length="101" mass="11796">MNKSNTNLKRTHTIEDSKHAPAKRQFRNENEKRRRDLFSQLVANLEDILNIEKKSSSDDQINKTSSSSSSQTNKLDKASILCETAIYLRKHHHSKIYSYLY</sequence>
<feature type="compositionally biased region" description="Low complexity" evidence="1">
    <location>
        <begin position="62"/>
        <end position="73"/>
    </location>
</feature>
<name>A0A819LE55_9BILA</name>
<dbReference type="Proteomes" id="UP000663823">
    <property type="component" value="Unassembled WGS sequence"/>
</dbReference>
<dbReference type="InterPro" id="IPR011598">
    <property type="entry name" value="bHLH_dom"/>
</dbReference>
<dbReference type="Pfam" id="PF00010">
    <property type="entry name" value="HLH"/>
    <property type="match status" value="1"/>
</dbReference>
<dbReference type="Gene3D" id="4.10.280.10">
    <property type="entry name" value="Helix-loop-helix DNA-binding domain"/>
    <property type="match status" value="1"/>
</dbReference>
<evidence type="ECO:0000259" key="2">
    <source>
        <dbReference type="PROSITE" id="PS50888"/>
    </source>
</evidence>
<protein>
    <recommendedName>
        <fullName evidence="2">BHLH domain-containing protein</fullName>
    </recommendedName>
</protein>
<feature type="domain" description="BHLH" evidence="2">
    <location>
        <begin position="22"/>
        <end position="91"/>
    </location>
</feature>
<dbReference type="SUPFAM" id="SSF47459">
    <property type="entry name" value="HLH, helix-loop-helix DNA-binding domain"/>
    <property type="match status" value="1"/>
</dbReference>
<feature type="region of interest" description="Disordered" evidence="1">
    <location>
        <begin position="1"/>
        <end position="33"/>
    </location>
</feature>
<dbReference type="EMBL" id="CAJOAX010005873">
    <property type="protein sequence ID" value="CAF3962962.1"/>
    <property type="molecule type" value="Genomic_DNA"/>
</dbReference>
<organism evidence="3 4">
    <name type="scientific">Rotaria sordida</name>
    <dbReference type="NCBI Taxonomy" id="392033"/>
    <lineage>
        <taxon>Eukaryota</taxon>
        <taxon>Metazoa</taxon>
        <taxon>Spiralia</taxon>
        <taxon>Gnathifera</taxon>
        <taxon>Rotifera</taxon>
        <taxon>Eurotatoria</taxon>
        <taxon>Bdelloidea</taxon>
        <taxon>Philodinida</taxon>
        <taxon>Philodinidae</taxon>
        <taxon>Rotaria</taxon>
    </lineage>
</organism>
<dbReference type="GO" id="GO:0046983">
    <property type="term" value="F:protein dimerization activity"/>
    <property type="evidence" value="ECO:0007669"/>
    <property type="project" value="InterPro"/>
</dbReference>
<evidence type="ECO:0000313" key="3">
    <source>
        <dbReference type="EMBL" id="CAF3962962.1"/>
    </source>
</evidence>
<gene>
    <name evidence="3" type="ORF">OTI717_LOCUS27007</name>
</gene>
<evidence type="ECO:0000313" key="4">
    <source>
        <dbReference type="Proteomes" id="UP000663823"/>
    </source>
</evidence>
<evidence type="ECO:0000256" key="1">
    <source>
        <dbReference type="SAM" id="MobiDB-lite"/>
    </source>
</evidence>
<reference evidence="3" key="1">
    <citation type="submission" date="2021-02" db="EMBL/GenBank/DDBJ databases">
        <authorList>
            <person name="Nowell W R."/>
        </authorList>
    </citation>
    <scope>NUCLEOTIDE SEQUENCE</scope>
</reference>
<feature type="region of interest" description="Disordered" evidence="1">
    <location>
        <begin position="55"/>
        <end position="74"/>
    </location>
</feature>
<comment type="caution">
    <text evidence="3">The sequence shown here is derived from an EMBL/GenBank/DDBJ whole genome shotgun (WGS) entry which is preliminary data.</text>
</comment>